<dbReference type="Pfam" id="PF07890">
    <property type="entry name" value="Rrp15p"/>
    <property type="match status" value="1"/>
</dbReference>
<evidence type="ECO:0000256" key="1">
    <source>
        <dbReference type="ARBA" id="ARBA00007462"/>
    </source>
</evidence>
<feature type="region of interest" description="Disordered" evidence="3">
    <location>
        <begin position="1"/>
        <end position="59"/>
    </location>
</feature>
<dbReference type="PANTHER" id="PTHR13245">
    <property type="entry name" value="RRP15-LIKE PROTEIN"/>
    <property type="match status" value="1"/>
</dbReference>
<accession>A0A4S2JB84</accession>
<keyword evidence="5" id="KW-1185">Reference proteome</keyword>
<reference evidence="4 5" key="1">
    <citation type="journal article" date="2019" name="Philos. Trans. R. Soc. Lond., B, Biol. Sci.">
        <title>Ant behaviour and brain gene expression of defending hosts depend on the ecological success of the intruding social parasite.</title>
        <authorList>
            <person name="Kaur R."/>
            <person name="Stoldt M."/>
            <person name="Jongepier E."/>
            <person name="Feldmeyer B."/>
            <person name="Menzel F."/>
            <person name="Bornberg-Bauer E."/>
            <person name="Foitzik S."/>
        </authorList>
    </citation>
    <scope>NUCLEOTIDE SEQUENCE [LARGE SCALE GENOMIC DNA]</scope>
    <source>
        <tissue evidence="4">Whole body</tissue>
    </source>
</reference>
<feature type="compositionally biased region" description="Acidic residues" evidence="3">
    <location>
        <begin position="265"/>
        <end position="280"/>
    </location>
</feature>
<name>A0A4S2JB84_9HYME</name>
<feature type="compositionally biased region" description="Acidic residues" evidence="3">
    <location>
        <begin position="28"/>
        <end position="51"/>
    </location>
</feature>
<dbReference type="AlphaFoldDB" id="A0A4S2JB84"/>
<dbReference type="GO" id="GO:0000460">
    <property type="term" value="P:maturation of 5.8S rRNA"/>
    <property type="evidence" value="ECO:0007669"/>
    <property type="project" value="TreeGrafter"/>
</dbReference>
<evidence type="ECO:0000313" key="5">
    <source>
        <dbReference type="Proteomes" id="UP000310200"/>
    </source>
</evidence>
<organism evidence="4 5">
    <name type="scientific">Temnothorax longispinosus</name>
    <dbReference type="NCBI Taxonomy" id="300112"/>
    <lineage>
        <taxon>Eukaryota</taxon>
        <taxon>Metazoa</taxon>
        <taxon>Ecdysozoa</taxon>
        <taxon>Arthropoda</taxon>
        <taxon>Hexapoda</taxon>
        <taxon>Insecta</taxon>
        <taxon>Pterygota</taxon>
        <taxon>Neoptera</taxon>
        <taxon>Endopterygota</taxon>
        <taxon>Hymenoptera</taxon>
        <taxon>Apocrita</taxon>
        <taxon>Aculeata</taxon>
        <taxon>Formicoidea</taxon>
        <taxon>Formicidae</taxon>
        <taxon>Myrmicinae</taxon>
        <taxon>Temnothorax</taxon>
    </lineage>
</organism>
<dbReference type="STRING" id="300112.A0A4S2JB84"/>
<evidence type="ECO:0000256" key="3">
    <source>
        <dbReference type="SAM" id="MobiDB-lite"/>
    </source>
</evidence>
<dbReference type="GO" id="GO:0000470">
    <property type="term" value="P:maturation of LSU-rRNA"/>
    <property type="evidence" value="ECO:0007669"/>
    <property type="project" value="TreeGrafter"/>
</dbReference>
<feature type="region of interest" description="Disordered" evidence="3">
    <location>
        <begin position="261"/>
        <end position="280"/>
    </location>
</feature>
<sequence length="280" mass="31420">MFGAAGTMQPETDEIDNAGAALVRNDNQDDSDYEEKESDGSEIEGDMESEASYDAGSTSNAGWADVMQKILKTNKPKRKKTLVLAKAKKLCDVKVKERKEDISFEIDSVKEEIKTESEEAIDKTNIAANTASSKSRRITKKNGIRLKPSITDREHERMLQKIATKGVVQLFNAVRQQQMEIKKKLSQAGPLERKREQVFKSIDKNSFLDVLMGGTKSIPVDNAVKSEKPVGQTNDKDKDHKMWSVLRDDFVMGAKLKDWDKKNIEEEDSSAPEDMDSDVD</sequence>
<evidence type="ECO:0000256" key="2">
    <source>
        <dbReference type="ARBA" id="ARBA00017475"/>
    </source>
</evidence>
<dbReference type="PANTHER" id="PTHR13245:SF14">
    <property type="entry name" value="RRP15-LIKE PROTEIN"/>
    <property type="match status" value="1"/>
</dbReference>
<gene>
    <name evidence="4" type="ORF">DBV15_00903</name>
</gene>
<proteinExistence type="inferred from homology"/>
<protein>
    <recommendedName>
        <fullName evidence="2">RRP15-like protein</fullName>
    </recommendedName>
</protein>
<dbReference type="InterPro" id="IPR012459">
    <property type="entry name" value="Rrp15"/>
</dbReference>
<dbReference type="GO" id="GO:0030687">
    <property type="term" value="C:preribosome, large subunit precursor"/>
    <property type="evidence" value="ECO:0007669"/>
    <property type="project" value="TreeGrafter"/>
</dbReference>
<dbReference type="Proteomes" id="UP000310200">
    <property type="component" value="Unassembled WGS sequence"/>
</dbReference>
<comment type="similarity">
    <text evidence="1">Belongs to the RRP15 family.</text>
</comment>
<dbReference type="EMBL" id="QBLH01003812">
    <property type="protein sequence ID" value="TGZ32712.1"/>
    <property type="molecule type" value="Genomic_DNA"/>
</dbReference>
<comment type="caution">
    <text evidence="4">The sequence shown here is derived from an EMBL/GenBank/DDBJ whole genome shotgun (WGS) entry which is preliminary data.</text>
</comment>
<evidence type="ECO:0000313" key="4">
    <source>
        <dbReference type="EMBL" id="TGZ32712.1"/>
    </source>
</evidence>